<comment type="caution">
    <text evidence="1">The sequence shown here is derived from an EMBL/GenBank/DDBJ whole genome shotgun (WGS) entry which is preliminary data.</text>
</comment>
<gene>
    <name evidence="1" type="ORF">JHL16_25650</name>
</gene>
<reference evidence="1" key="1">
    <citation type="submission" date="2021-01" db="EMBL/GenBank/DDBJ databases">
        <authorList>
            <person name="Sun Q."/>
        </authorList>
    </citation>
    <scope>NUCLEOTIDE SEQUENCE</scope>
    <source>
        <strain evidence="1">YIM B02566</strain>
    </source>
</reference>
<name>A0ACC5RAU8_9HYPH</name>
<evidence type="ECO:0000313" key="1">
    <source>
        <dbReference type="EMBL" id="MBK1869773.1"/>
    </source>
</evidence>
<evidence type="ECO:0000313" key="2">
    <source>
        <dbReference type="Proteomes" id="UP000616151"/>
    </source>
</evidence>
<keyword evidence="2" id="KW-1185">Reference proteome</keyword>
<dbReference type="Proteomes" id="UP000616151">
    <property type="component" value="Unassembled WGS sequence"/>
</dbReference>
<dbReference type="EMBL" id="JAENHL010000008">
    <property type="protein sequence ID" value="MBK1869773.1"/>
    <property type="molecule type" value="Genomic_DNA"/>
</dbReference>
<sequence length="332" mass="36340">MTDRPEKLSGVVIDCLQYCKYSEAVFRDLKAGGVDAIHTTIAYHEDFQETVANIIRWNELFAAHGDLVLHGKTGADVRRAKAEGRIAVFFGLQNCSPIEDDIGLVEICHTLGVRFMQLSYNNQSLLASGCYESEDAGITRMGREVIAEMNRLGMVIDMSHSGERSTLEAIELSRRPIAVTHANPLSWHKVVRNKADTVLKALAASGGMLGFSLYPHHLKNGSSCALTEFCEMVARTADLMGVARLGIGSDLCHGQPKEVVQWMRRGTWTKEPLDPANPVVFPPQPAWFASNRDFPNIATGLAKVGFSPAEIDGIMGGNWLRFFEASFGGAKG</sequence>
<accession>A0ACC5RAU8</accession>
<protein>
    <submittedName>
        <fullName evidence="1">Membrane dipeptidase</fullName>
    </submittedName>
</protein>
<proteinExistence type="predicted"/>
<organism evidence="1 2">
    <name type="scientific">Taklimakanibacter albus</name>
    <dbReference type="NCBI Taxonomy" id="2800327"/>
    <lineage>
        <taxon>Bacteria</taxon>
        <taxon>Pseudomonadati</taxon>
        <taxon>Pseudomonadota</taxon>
        <taxon>Alphaproteobacteria</taxon>
        <taxon>Hyphomicrobiales</taxon>
        <taxon>Aestuariivirgaceae</taxon>
        <taxon>Taklimakanibacter</taxon>
    </lineage>
</organism>